<comment type="caution">
    <text evidence="17">The sequence shown here is derived from an EMBL/GenBank/DDBJ whole genome shotgun (WGS) entry which is preliminary data.</text>
</comment>
<dbReference type="PANTHER" id="PTHR16171">
    <property type="entry name" value="DNA REPAIR PROTEIN COMPLEMENTING XP-G CELLS-RELATED"/>
    <property type="match status" value="1"/>
</dbReference>
<proteinExistence type="inferred from homology"/>
<keyword evidence="5" id="KW-0479">Metal-binding</keyword>
<dbReference type="GeneID" id="93586859"/>
<dbReference type="SMART" id="SM00485">
    <property type="entry name" value="XPGN"/>
    <property type="match status" value="1"/>
</dbReference>
<feature type="region of interest" description="Disordered" evidence="14">
    <location>
        <begin position="685"/>
        <end position="706"/>
    </location>
</feature>
<evidence type="ECO:0000256" key="12">
    <source>
        <dbReference type="ARBA" id="ARBA00053135"/>
    </source>
</evidence>
<dbReference type="Pfam" id="PF00752">
    <property type="entry name" value="XPG_N"/>
    <property type="match status" value="1"/>
</dbReference>
<keyword evidence="8" id="KW-0378">Hydrolase</keyword>
<feature type="region of interest" description="Disordered" evidence="14">
    <location>
        <begin position="342"/>
        <end position="364"/>
    </location>
</feature>
<dbReference type="Gene3D" id="3.40.50.1010">
    <property type="entry name" value="5'-nuclease"/>
    <property type="match status" value="2"/>
</dbReference>
<feature type="compositionally biased region" description="Basic residues" evidence="14">
    <location>
        <begin position="1159"/>
        <end position="1168"/>
    </location>
</feature>
<keyword evidence="7" id="KW-0227">DNA damage</keyword>
<evidence type="ECO:0000256" key="10">
    <source>
        <dbReference type="ARBA" id="ARBA00023204"/>
    </source>
</evidence>
<evidence type="ECO:0000256" key="2">
    <source>
        <dbReference type="ARBA" id="ARBA00004123"/>
    </source>
</evidence>
<dbReference type="PROSITE" id="PS00841">
    <property type="entry name" value="XPG_1"/>
    <property type="match status" value="1"/>
</dbReference>
<keyword evidence="10" id="KW-0234">DNA repair</keyword>
<dbReference type="CDD" id="cd09868">
    <property type="entry name" value="PIN_XPG_RAD2"/>
    <property type="match status" value="2"/>
</dbReference>
<evidence type="ECO:0000256" key="9">
    <source>
        <dbReference type="ARBA" id="ARBA00022842"/>
    </source>
</evidence>
<dbReference type="Gene3D" id="1.10.150.20">
    <property type="entry name" value="5' to 3' exonuclease, C-terminal subdomain"/>
    <property type="match status" value="1"/>
</dbReference>
<evidence type="ECO:0000256" key="3">
    <source>
        <dbReference type="ARBA" id="ARBA00005283"/>
    </source>
</evidence>
<dbReference type="SMART" id="SM00726">
    <property type="entry name" value="UIM"/>
    <property type="match status" value="4"/>
</dbReference>
<comment type="similarity">
    <text evidence="3">Belongs to the XPG/RAD2 endonuclease family. XPG subfamily.</text>
</comment>
<comment type="cofactor">
    <cofactor evidence="1">
        <name>Mg(2+)</name>
        <dbReference type="ChEBI" id="CHEBI:18420"/>
    </cofactor>
</comment>
<keyword evidence="9" id="KW-0460">Magnesium</keyword>
<evidence type="ECO:0000259" key="15">
    <source>
        <dbReference type="SMART" id="SM00484"/>
    </source>
</evidence>
<dbReference type="InterPro" id="IPR008918">
    <property type="entry name" value="HhH2"/>
</dbReference>
<dbReference type="AlphaFoldDB" id="A0A437A4W4"/>
<feature type="region of interest" description="Disordered" evidence="14">
    <location>
        <begin position="489"/>
        <end position="523"/>
    </location>
</feature>
<sequence>MGVTGLWTVVQPVARPVKLETLAQKRLAIDASIWIYQFLKAVRDKEGNALRNAHVVGFFRRIVKLLFHGIRPVFVFDGGAPLLKRQTIANRKTHRQDRKLDASNTAKKLLNLQMQKRAKEEAEERRKAVQSQYHNIREEEPVPENPVYASQLFEAPQERVKVKAPFRRLDQYHLPEMDSSFEAMRGANDPRIMSMEELEDYARRFEGGEDINLYDFSKIDFDSPFFTSLPPADQYNILNAARIRSRLRMGLSKEQLEKMFPNRLEFSRFQIDRVRERNELTQRLMHLNGMNDDLISVRRVAGEKDREYVLVKNEGAEGGWALGVVGQRGPRDGETVHKAIVVDEEDKKDDDDDDSEEEMEFEDIPIEGLNRLSKPRVPRIELTRHRQTSEEREIQMAIKLSRQDQQKKAIKDSEAPVFIQDDELTEFNEVDNQHDALFEDVDDIKDIHDEDEELRKAIALSLERDKREGEEEERALELALKMSLEKDDGNELGTIIQPSDDSKLKTPERSLNPSKPAFVEFDDIGPDTKSNIFSDMSSYQVSSDLNKSSLGSSLDSNLLPFEIKEKTESEKTKAPLPPWFAVEENSAFKAGNAGYQVDSYDREDETERIASSLPGHLRPIEHRTSIQPKSKEVIILSEDEDEDIQMADLTTSKPETQGEPVAPSNDAQGLNQKSIEAGEAIYPEAEAYDSDEPVKWEDSDTEIGNPFVKAPAESLAANDPGSEDDAGMDSEEEQLMQQMRAENEEHARFASTFNQRSTEQNAMDYERELRTLRDQQKKDRRDADEVTKIMITECQQLLQMFGIPYITAPMEAEAQCAELVNLGLVDGIVTDDSDIFLFGGTRVYKNMFNQAKYVECYLASDLENEYSLDRKKMIRLAHLLGSDYTDGLVGVGPVIALEVLADFGGGDDSLHEFKAWWTKIQSGFRDPADDKSKLKKSLKKLTDKLFLPPSFPDDRVDMAYLNPEVDKDTTPFEWGVPDLHGLRNFLMATIGWTSDRTDEVLVPVIRDMNRKVAEGHQVNLTNFFSGSTGAGAFAPRVREANKSKRMENALMSLHRQSVKRQGSNLSADGEGEEHRKSDKSSSTDEELQGVVSLNGRVRITEGSKRKAPAKKKRKTAGEMNDSGTSESEDNIEVIEPSKQKGKQAKTTGLPRNSSSRERGRGRRRAKKV</sequence>
<evidence type="ECO:0000313" key="18">
    <source>
        <dbReference type="Proteomes" id="UP000283090"/>
    </source>
</evidence>
<dbReference type="GO" id="GO:0016788">
    <property type="term" value="F:hydrolase activity, acting on ester bonds"/>
    <property type="evidence" value="ECO:0007669"/>
    <property type="project" value="InterPro"/>
</dbReference>
<gene>
    <name evidence="17" type="ORF">DFL_004548</name>
</gene>
<comment type="function">
    <text evidence="12">Single-stranded DNA endonuclease involved in excision repair of DNA damaged with UV light, bulky adducts, or cross-linking agents. Essential for the incision step of excision-repair.</text>
</comment>
<feature type="region of interest" description="Disordered" evidence="14">
    <location>
        <begin position="611"/>
        <end position="632"/>
    </location>
</feature>
<dbReference type="SUPFAM" id="SSF47807">
    <property type="entry name" value="5' to 3' exonuclease, C-terminal subdomain"/>
    <property type="match status" value="1"/>
</dbReference>
<dbReference type="InterPro" id="IPR019974">
    <property type="entry name" value="XPG_CS"/>
</dbReference>
<feature type="compositionally biased region" description="Basic residues" evidence="14">
    <location>
        <begin position="1105"/>
        <end position="1114"/>
    </location>
</feature>
<dbReference type="GO" id="GO:0006289">
    <property type="term" value="P:nucleotide-excision repair"/>
    <property type="evidence" value="ECO:0007669"/>
    <property type="project" value="InterPro"/>
</dbReference>
<feature type="domain" description="XPG-I" evidence="15">
    <location>
        <begin position="799"/>
        <end position="868"/>
    </location>
</feature>
<dbReference type="GO" id="GO:0046872">
    <property type="term" value="F:metal ion binding"/>
    <property type="evidence" value="ECO:0007669"/>
    <property type="project" value="UniProtKB-KW"/>
</dbReference>
<protein>
    <submittedName>
        <fullName evidence="17">Uncharacterized protein</fullName>
    </submittedName>
</protein>
<dbReference type="GO" id="GO:0005634">
    <property type="term" value="C:nucleus"/>
    <property type="evidence" value="ECO:0007669"/>
    <property type="project" value="UniProtKB-SubCell"/>
</dbReference>
<dbReference type="InterPro" id="IPR036279">
    <property type="entry name" value="5-3_exonuclease_C_sf"/>
</dbReference>
<feature type="domain" description="XPG N-terminal" evidence="16">
    <location>
        <begin position="1"/>
        <end position="98"/>
    </location>
</feature>
<dbReference type="RefSeq" id="XP_067491805.1">
    <property type="nucleotide sequence ID" value="XM_067633658.1"/>
</dbReference>
<evidence type="ECO:0000256" key="6">
    <source>
        <dbReference type="ARBA" id="ARBA00022759"/>
    </source>
</evidence>
<dbReference type="Pfam" id="PF00867">
    <property type="entry name" value="XPG_I"/>
    <property type="match status" value="1"/>
</dbReference>
<keyword evidence="11" id="KW-0539">Nucleus</keyword>
<keyword evidence="13" id="KW-0175">Coiled coil</keyword>
<feature type="coiled-coil region" evidence="13">
    <location>
        <begin position="755"/>
        <end position="782"/>
    </location>
</feature>
<keyword evidence="18" id="KW-1185">Reference proteome</keyword>
<dbReference type="PRINTS" id="PR00853">
    <property type="entry name" value="XPGRADSUPER"/>
</dbReference>
<dbReference type="PRINTS" id="PR00066">
    <property type="entry name" value="XRODRMPGMNTG"/>
</dbReference>
<dbReference type="PROSITE" id="PS50330">
    <property type="entry name" value="UIM"/>
    <property type="match status" value="2"/>
</dbReference>
<dbReference type="VEuPathDB" id="FungiDB:DFL_004548"/>
<feature type="compositionally biased region" description="Basic and acidic residues" evidence="14">
    <location>
        <begin position="1072"/>
        <end position="1082"/>
    </location>
</feature>
<evidence type="ECO:0000256" key="13">
    <source>
        <dbReference type="SAM" id="Coils"/>
    </source>
</evidence>
<accession>A0A437A4W4</accession>
<reference evidence="17 18" key="1">
    <citation type="submission" date="2019-01" db="EMBL/GenBank/DDBJ databases">
        <title>Intercellular communication is required for trap formation in the nematode-trapping fungus Duddingtonia flagrans.</title>
        <authorList>
            <person name="Youssar L."/>
            <person name="Wernet V."/>
            <person name="Hensel N."/>
            <person name="Hildebrandt H.-G."/>
            <person name="Fischer R."/>
        </authorList>
    </citation>
    <scope>NUCLEOTIDE SEQUENCE [LARGE SCALE GENOMIC DNA]</scope>
    <source>
        <strain evidence="17 18">CBS H-5679</strain>
    </source>
</reference>
<dbReference type="FunFam" id="3.40.50.1010:FF:000061">
    <property type="entry name" value="Single-stranded DNA endonuclease (Eurofung)"/>
    <property type="match status" value="1"/>
</dbReference>
<dbReference type="InterPro" id="IPR006085">
    <property type="entry name" value="XPG_DNA_repair_N"/>
</dbReference>
<organism evidence="17 18">
    <name type="scientific">Arthrobotrys flagrans</name>
    <name type="common">Nematode-trapping fungus</name>
    <name type="synonym">Trichothecium flagrans</name>
    <dbReference type="NCBI Taxonomy" id="97331"/>
    <lineage>
        <taxon>Eukaryota</taxon>
        <taxon>Fungi</taxon>
        <taxon>Dikarya</taxon>
        <taxon>Ascomycota</taxon>
        <taxon>Pezizomycotina</taxon>
        <taxon>Orbiliomycetes</taxon>
        <taxon>Orbiliales</taxon>
        <taxon>Orbiliaceae</taxon>
        <taxon>Arthrobotrys</taxon>
    </lineage>
</organism>
<dbReference type="GO" id="GO:0004520">
    <property type="term" value="F:DNA endonuclease activity"/>
    <property type="evidence" value="ECO:0007669"/>
    <property type="project" value="TreeGrafter"/>
</dbReference>
<dbReference type="GO" id="GO:0003697">
    <property type="term" value="F:single-stranded DNA binding"/>
    <property type="evidence" value="ECO:0007669"/>
    <property type="project" value="InterPro"/>
</dbReference>
<feature type="compositionally biased region" description="Basic and acidic residues" evidence="14">
    <location>
        <begin position="618"/>
        <end position="632"/>
    </location>
</feature>
<keyword evidence="6" id="KW-0255">Endonuclease</keyword>
<evidence type="ECO:0000256" key="14">
    <source>
        <dbReference type="SAM" id="MobiDB-lite"/>
    </source>
</evidence>
<feature type="region of interest" description="Disordered" evidence="14">
    <location>
        <begin position="648"/>
        <end position="670"/>
    </location>
</feature>
<dbReference type="FunFam" id="3.40.50.1010:FF:000025">
    <property type="entry name" value="DNA repair protein RAD2"/>
    <property type="match status" value="1"/>
</dbReference>
<dbReference type="SUPFAM" id="SSF88723">
    <property type="entry name" value="PIN domain-like"/>
    <property type="match status" value="1"/>
</dbReference>
<dbReference type="PANTHER" id="PTHR16171:SF7">
    <property type="entry name" value="DNA REPAIR PROTEIN RAD2"/>
    <property type="match status" value="1"/>
</dbReference>
<evidence type="ECO:0000256" key="4">
    <source>
        <dbReference type="ARBA" id="ARBA00022722"/>
    </source>
</evidence>
<evidence type="ECO:0000313" key="17">
    <source>
        <dbReference type="EMBL" id="RVD86261.1"/>
    </source>
</evidence>
<evidence type="ECO:0000256" key="5">
    <source>
        <dbReference type="ARBA" id="ARBA00022723"/>
    </source>
</evidence>
<dbReference type="InterPro" id="IPR006084">
    <property type="entry name" value="XPG/Rad2"/>
</dbReference>
<dbReference type="OrthoDB" id="31113at2759"/>
<dbReference type="SMART" id="SM00484">
    <property type="entry name" value="XPGI"/>
    <property type="match status" value="1"/>
</dbReference>
<dbReference type="InterPro" id="IPR003903">
    <property type="entry name" value="UIM_dom"/>
</dbReference>
<dbReference type="InterPro" id="IPR006086">
    <property type="entry name" value="XPG-I_dom"/>
</dbReference>
<evidence type="ECO:0000259" key="16">
    <source>
        <dbReference type="SMART" id="SM00485"/>
    </source>
</evidence>
<dbReference type="PROSITE" id="PS00842">
    <property type="entry name" value="XPG_2"/>
    <property type="match status" value="1"/>
</dbReference>
<dbReference type="SMART" id="SM00279">
    <property type="entry name" value="HhH2"/>
    <property type="match status" value="1"/>
</dbReference>
<feature type="region of interest" description="Disordered" evidence="14">
    <location>
        <begin position="120"/>
        <end position="140"/>
    </location>
</feature>
<evidence type="ECO:0000256" key="1">
    <source>
        <dbReference type="ARBA" id="ARBA00001946"/>
    </source>
</evidence>
<dbReference type="STRING" id="97331.A0A437A4W4"/>
<evidence type="ECO:0000256" key="8">
    <source>
        <dbReference type="ARBA" id="ARBA00022801"/>
    </source>
</evidence>
<evidence type="ECO:0000256" key="7">
    <source>
        <dbReference type="ARBA" id="ARBA00022763"/>
    </source>
</evidence>
<keyword evidence="4" id="KW-0540">Nuclease</keyword>
<dbReference type="Proteomes" id="UP000283090">
    <property type="component" value="Unassembled WGS sequence"/>
</dbReference>
<feature type="region of interest" description="Disordered" evidence="14">
    <location>
        <begin position="1052"/>
        <end position="1168"/>
    </location>
</feature>
<dbReference type="EMBL" id="SAEB01000006">
    <property type="protein sequence ID" value="RVD86261.1"/>
    <property type="molecule type" value="Genomic_DNA"/>
</dbReference>
<name>A0A437A4W4_ARTFL</name>
<dbReference type="InterPro" id="IPR001044">
    <property type="entry name" value="XPG/Rad2_eukaryotes"/>
</dbReference>
<dbReference type="InterPro" id="IPR029060">
    <property type="entry name" value="PIN-like_dom_sf"/>
</dbReference>
<evidence type="ECO:0000256" key="11">
    <source>
        <dbReference type="ARBA" id="ARBA00023242"/>
    </source>
</evidence>
<dbReference type="CDD" id="cd09904">
    <property type="entry name" value="H3TH_XPG"/>
    <property type="match status" value="1"/>
</dbReference>
<comment type="subcellular location">
    <subcellularLocation>
        <location evidence="2">Nucleus</location>
    </subcellularLocation>
</comment>